<accession>A0AAD5R4C8</accession>
<comment type="caution">
    <text evidence="1">The sequence shown here is derived from an EMBL/GenBank/DDBJ whole genome shotgun (WGS) entry which is preliminary data.</text>
</comment>
<dbReference type="Proteomes" id="UP001196413">
    <property type="component" value="Unassembled WGS sequence"/>
</dbReference>
<dbReference type="EMBL" id="JAHQIW010006532">
    <property type="protein sequence ID" value="KAJ1369402.1"/>
    <property type="molecule type" value="Genomic_DNA"/>
</dbReference>
<organism evidence="1 2">
    <name type="scientific">Parelaphostrongylus tenuis</name>
    <name type="common">Meningeal worm</name>
    <dbReference type="NCBI Taxonomy" id="148309"/>
    <lineage>
        <taxon>Eukaryota</taxon>
        <taxon>Metazoa</taxon>
        <taxon>Ecdysozoa</taxon>
        <taxon>Nematoda</taxon>
        <taxon>Chromadorea</taxon>
        <taxon>Rhabditida</taxon>
        <taxon>Rhabditina</taxon>
        <taxon>Rhabditomorpha</taxon>
        <taxon>Strongyloidea</taxon>
        <taxon>Metastrongylidae</taxon>
        <taxon>Parelaphostrongylus</taxon>
    </lineage>
</organism>
<dbReference type="AlphaFoldDB" id="A0AAD5R4C8"/>
<sequence length="53" mass="6099">MSDELSSSEITSDSQSTYSRCLKGVVLNRRSHQRVLDLQHLEEFSGIFRLTIQ</sequence>
<keyword evidence="2" id="KW-1185">Reference proteome</keyword>
<evidence type="ECO:0000313" key="2">
    <source>
        <dbReference type="Proteomes" id="UP001196413"/>
    </source>
</evidence>
<proteinExistence type="predicted"/>
<reference evidence="1" key="1">
    <citation type="submission" date="2021-06" db="EMBL/GenBank/DDBJ databases">
        <title>Parelaphostrongylus tenuis whole genome reference sequence.</title>
        <authorList>
            <person name="Garwood T.J."/>
            <person name="Larsen P.A."/>
            <person name="Fountain-Jones N.M."/>
            <person name="Garbe J.R."/>
            <person name="Macchietto M.G."/>
            <person name="Kania S.A."/>
            <person name="Gerhold R.W."/>
            <person name="Richards J.E."/>
            <person name="Wolf T.M."/>
        </authorList>
    </citation>
    <scope>NUCLEOTIDE SEQUENCE</scope>
    <source>
        <strain evidence="1">MNPRO001-30</strain>
        <tissue evidence="1">Meninges</tissue>
    </source>
</reference>
<protein>
    <submittedName>
        <fullName evidence="1">Uncharacterized protein</fullName>
    </submittedName>
</protein>
<name>A0AAD5R4C8_PARTN</name>
<gene>
    <name evidence="1" type="ORF">KIN20_030844</name>
</gene>
<evidence type="ECO:0000313" key="1">
    <source>
        <dbReference type="EMBL" id="KAJ1369402.1"/>
    </source>
</evidence>